<dbReference type="PANTHER" id="PTHR22550">
    <property type="entry name" value="SPORE GERMINATION PROTEIN"/>
    <property type="match status" value="1"/>
</dbReference>
<dbReference type="PANTHER" id="PTHR22550:SF5">
    <property type="entry name" value="LEUCINE ZIPPER PROTEIN 4"/>
    <property type="match status" value="1"/>
</dbReference>
<proteinExistence type="inferred from homology"/>
<evidence type="ECO:0000256" key="3">
    <source>
        <dbReference type="ARBA" id="ARBA00023136"/>
    </source>
</evidence>
<dbReference type="RefSeq" id="WP_061803450.1">
    <property type="nucleotide sequence ID" value="NZ_FOXX01000002.1"/>
</dbReference>
<evidence type="ECO:0000256" key="1">
    <source>
        <dbReference type="ARBA" id="ARBA00004141"/>
    </source>
</evidence>
<keyword evidence="7" id="KW-1185">Reference proteome</keyword>
<dbReference type="PIRSF" id="PIRSF005690">
    <property type="entry name" value="GerBA"/>
    <property type="match status" value="1"/>
</dbReference>
<accession>A0A1I5XNL5</accession>
<organism evidence="6 7">
    <name type="scientific">Priestia endophytica DSM 13796</name>
    <dbReference type="NCBI Taxonomy" id="1121089"/>
    <lineage>
        <taxon>Bacteria</taxon>
        <taxon>Bacillati</taxon>
        <taxon>Bacillota</taxon>
        <taxon>Bacilli</taxon>
        <taxon>Bacillales</taxon>
        <taxon>Bacillaceae</taxon>
        <taxon>Priestia</taxon>
    </lineage>
</organism>
<feature type="transmembrane region" description="Helical" evidence="5">
    <location>
        <begin position="364"/>
        <end position="396"/>
    </location>
</feature>
<evidence type="ECO:0000313" key="6">
    <source>
        <dbReference type="EMBL" id="SFQ33539.1"/>
    </source>
</evidence>
<dbReference type="Proteomes" id="UP000182762">
    <property type="component" value="Unassembled WGS sequence"/>
</dbReference>
<name>A0A1I5XNL5_9BACI</name>
<feature type="transmembrane region" description="Helical" evidence="5">
    <location>
        <begin position="292"/>
        <end position="313"/>
    </location>
</feature>
<dbReference type="EMBL" id="FOXX01000002">
    <property type="protein sequence ID" value="SFQ33539.1"/>
    <property type="molecule type" value="Genomic_DNA"/>
</dbReference>
<gene>
    <name evidence="6" type="ORF">SAMN02745910_00969</name>
</gene>
<sequence>MFSWLRGSSKKEEIKLSVPEALEILHSSSDFLPVSIGDDENIFVMSYYKSLIDAQDLQEQFICSVKRARDDIKTLEDLKTYIPYEDVTITSDGKKVMDKLLEGYIAFQIYKEQKECALIKVLNIEGGFRTENDTENEFSVTGPKLGFVEDLDMNLYMLRKTFVTEKLSFKEVSLGNLSKSRIVIVYVEGITNEKHIENATERINNIDFDVVFDGSLLDQLLSDNQNTPFPLFLGTERIDRAIQTLINGQLVIFTSGSPYAITGPSSLFDFFISPEDYYLPWIIGSFLRVTRFFAVAFSIFASAMYVAVLTFHYEMIPKDLLGPLVYSRANVPFPPVLEVLFLEITIELLREAGARLPTKIGQTLGIVGGIVIGQASVEASLTSSVLLIIVALAALASFTTPTSRMSNTIRLLRFPFIILAAFLGGLGIVIGIVFLLVHLMRLQSLTSPYLAPLYPFRPKDMWGFLFRPPYNFSTARPAYLRPLSKWRYNPKRGNKTKDIDKE</sequence>
<keyword evidence="3 4" id="KW-0472">Membrane</keyword>
<evidence type="ECO:0000256" key="2">
    <source>
        <dbReference type="ARBA" id="ARBA00005278"/>
    </source>
</evidence>
<dbReference type="InterPro" id="IPR050768">
    <property type="entry name" value="UPF0353/GerABKA_families"/>
</dbReference>
<keyword evidence="5" id="KW-1133">Transmembrane helix</keyword>
<evidence type="ECO:0000313" key="7">
    <source>
        <dbReference type="Proteomes" id="UP000182762"/>
    </source>
</evidence>
<comment type="similarity">
    <text evidence="2 4">Belongs to the GerABKA family.</text>
</comment>
<keyword evidence="5" id="KW-0812">Transmembrane</keyword>
<dbReference type="GeneID" id="93709713"/>
<protein>
    <submittedName>
        <fullName evidence="6">GerA spore germination protein</fullName>
    </submittedName>
</protein>
<dbReference type="Pfam" id="PF03323">
    <property type="entry name" value="GerA"/>
    <property type="match status" value="1"/>
</dbReference>
<comment type="subcellular location">
    <subcellularLocation>
        <location evidence="4">Cell membrane</location>
    </subcellularLocation>
    <subcellularLocation>
        <location evidence="1">Membrane</location>
        <topology evidence="1">Multi-pass membrane protein</topology>
    </subcellularLocation>
</comment>
<evidence type="ECO:0000256" key="5">
    <source>
        <dbReference type="SAM" id="Phobius"/>
    </source>
</evidence>
<evidence type="ECO:0000256" key="4">
    <source>
        <dbReference type="PIRNR" id="PIRNR005690"/>
    </source>
</evidence>
<reference evidence="6 7" key="1">
    <citation type="submission" date="2016-10" db="EMBL/GenBank/DDBJ databases">
        <authorList>
            <person name="Varghese N."/>
            <person name="Submissions S."/>
        </authorList>
    </citation>
    <scope>NUCLEOTIDE SEQUENCE [LARGE SCALE GENOMIC DNA]</scope>
    <source>
        <strain evidence="6 7">DSM 13796</strain>
    </source>
</reference>
<dbReference type="InterPro" id="IPR004995">
    <property type="entry name" value="Spore_Ger"/>
</dbReference>
<comment type="caution">
    <text evidence="6">The sequence shown here is derived from an EMBL/GenBank/DDBJ whole genome shotgun (WGS) entry which is preliminary data.</text>
</comment>
<feature type="transmembrane region" description="Helical" evidence="5">
    <location>
        <begin position="416"/>
        <end position="437"/>
    </location>
</feature>